<dbReference type="AlphaFoldDB" id="A0A073KNA7"/>
<dbReference type="RefSeq" id="WP_033674956.1">
    <property type="nucleotide sequence ID" value="NZ_JOTM01000011.1"/>
</dbReference>
<evidence type="ECO:0000313" key="3">
    <source>
        <dbReference type="Proteomes" id="UP000027778"/>
    </source>
</evidence>
<comment type="caution">
    <text evidence="2">The sequence shown here is derived from an EMBL/GenBank/DDBJ whole genome shotgun (WGS) entry which is preliminary data.</text>
</comment>
<dbReference type="eggNOG" id="COG1479">
    <property type="taxonomic scope" value="Bacteria"/>
</dbReference>
<feature type="domain" description="GmrSD restriction endonucleases N-terminal" evidence="1">
    <location>
        <begin position="17"/>
        <end position="171"/>
    </location>
</feature>
<reference evidence="2 3" key="1">
    <citation type="submission" date="2014-06" db="EMBL/GenBank/DDBJ databases">
        <title>Draft genome sequence of Bacillus gaemokensis JCM 15801 (MCCC 1A00707).</title>
        <authorList>
            <person name="Lai Q."/>
            <person name="Liu Y."/>
            <person name="Shao Z."/>
        </authorList>
    </citation>
    <scope>NUCLEOTIDE SEQUENCE [LARGE SCALE GENOMIC DNA]</scope>
    <source>
        <strain evidence="2 3">JCM 15801</strain>
    </source>
</reference>
<dbReference type="OrthoDB" id="9770340at2"/>
<dbReference type="PANTHER" id="PTHR39639">
    <property type="entry name" value="CHROMOSOME 16, WHOLE GENOME SHOTGUN SEQUENCE"/>
    <property type="match status" value="1"/>
</dbReference>
<name>A0A073KNA7_9BACI</name>
<dbReference type="Proteomes" id="UP000027778">
    <property type="component" value="Unassembled WGS sequence"/>
</dbReference>
<gene>
    <name evidence="2" type="ORF">BAGA_05310</name>
</gene>
<keyword evidence="3" id="KW-1185">Reference proteome</keyword>
<organism evidence="2 3">
    <name type="scientific">Bacillus gaemokensis</name>
    <dbReference type="NCBI Taxonomy" id="574375"/>
    <lineage>
        <taxon>Bacteria</taxon>
        <taxon>Bacillati</taxon>
        <taxon>Bacillota</taxon>
        <taxon>Bacilli</taxon>
        <taxon>Bacillales</taxon>
        <taxon>Bacillaceae</taxon>
        <taxon>Bacillus</taxon>
        <taxon>Bacillus cereus group</taxon>
    </lineage>
</organism>
<dbReference type="Pfam" id="PF03235">
    <property type="entry name" value="GmrSD_N"/>
    <property type="match status" value="1"/>
</dbReference>
<sequence>MKKSSVNWMVKQFMGMVNKGTISFDYPIQRAGGQWDLMQKSLLIHSLAGDYPVPALYSLIEKQMMEVKGKEKEVSVYLILDGKQRLTNISGFLNDEYALHEETPSVEIDDEEYVLAGKHFSELDEEVQDKINSFSLQIYKFDEVTDEEIEDMFYRLNNGTPLSKQQKAKAKMGNAWAGKIKELVNHNMMTEKASFTELQLRKADNETALLQTMMLIDDNYEWKSISSNDVFDYAQSFKNDDSKDAIIEKIVATMDYLDKAFDGKESVLLKKVHFPMTMLTAMKAMEMDIHHLRFSDWKEEFKKALKHKSEIRTNYKNYGGAGSVKKEKTNGRINAMQEHLNAYFEKFQPTKAEQLKEEQAEQPIA</sequence>
<accession>A0A073KNA7</accession>
<dbReference type="EMBL" id="JOTM01000011">
    <property type="protein sequence ID" value="KEK23863.1"/>
    <property type="molecule type" value="Genomic_DNA"/>
</dbReference>
<dbReference type="PANTHER" id="PTHR39639:SF1">
    <property type="entry name" value="DUF262 DOMAIN-CONTAINING PROTEIN"/>
    <property type="match status" value="1"/>
</dbReference>
<dbReference type="InterPro" id="IPR004919">
    <property type="entry name" value="GmrSD_N"/>
</dbReference>
<evidence type="ECO:0000259" key="1">
    <source>
        <dbReference type="Pfam" id="PF03235"/>
    </source>
</evidence>
<proteinExistence type="predicted"/>
<dbReference type="STRING" id="574375.AZF08_20345"/>
<evidence type="ECO:0000313" key="2">
    <source>
        <dbReference type="EMBL" id="KEK23863.1"/>
    </source>
</evidence>
<protein>
    <recommendedName>
        <fullName evidence="1">GmrSD restriction endonucleases N-terminal domain-containing protein</fullName>
    </recommendedName>
</protein>